<proteinExistence type="predicted"/>
<evidence type="ECO:0000256" key="3">
    <source>
        <dbReference type="PROSITE-ProRule" id="PRU00023"/>
    </source>
</evidence>
<sequence length="1094" mass="124577">MAPLLEEEENYVRLALLLKGVSPRAVRTYFDREFPPTNLPSTLNTNYNTICALKSDRVLNRAQWNLLFPANGVPDSTTFDVTLMICLIRNLTSVAQPINGFNSLPPSVETTPGADLARIKWYRNILAHHDSNKMATADFNTAWSIISDAVSRLGGQPINKECQELKVKILDQSNQEIMLEIKQIQKEMEELRLVLKDPIPWKIRGILYHIDIQNRVIEQNNCKYSKNNKSYILGQIQEELETWIEDDKMFIETNGTKSVMNYIKENGCVVVTGSSGIGKSSLVRHVALQIQDGGYDILPVADPDEIIKWYNPSKKILFVVDDFCGTYTINSMKFERWKTLMGRIKTLVEKKPVKVIMSCRLQVYKDEKMKSLSFYQSCECNLLSEDLRLSKTEKLSIAELHLKTNASKIKEMYDIFDCFPLLCQLYSKNTNLRLVDFFKNPFTVYKEEIDKLQTEGAHVKYCALALCVMFNNRLKEEWLTEDVDKDIKTVIKNTYEACKVLKGTSKLVLRDELDSLTHTFIRKDGEVYRTFHDKLFDFLAFYFGSVMICCIINNASSDFISERFLFQKEIKSDEFIITVPEQYQQMYINRLIDDWLRGKVVDVFCNTNMDDQIFRQRFLLHIKGLEISQQKQLASLHDKHDSYSTPLSCCCYIGDTDMVTWCLNHCISNVNHCQNDEIGVLFFACETGHTEAVQMLINNKADINKCRAGKSPLYIACQKGHAEVVHMLIINKADINKCKDTGKSPLYIACQKGHTEVVQMLITNKADINKCKDTGKSPFYIACEKGHTEVVQMLIINKADIYKCKDTGKSPLYIACEKGHTEVVQMLINNKADINKCKDTGKSPFYIACQKGYTEVVQMLINDKADINKCRNTGSSPLSIACQKGNTEVVQMLINNNADINKCRDRGLSPLFIACEKGHTKVVQFLINNKADINKCDDKEVSPLFCACLEGHTEVVQMLINNKADINKCKVTGSSPLYIACQMGNTEVVQMLINNKADINKCKDTGSSPLFIACQEGHTEVVQILINNKADINKCMRTGETPIFIACYKGHTKIVELLLKHRADNNLKCQGLTPLDIARRKKHTNIVRILQKHK</sequence>
<dbReference type="EMBL" id="CACVKT020006892">
    <property type="protein sequence ID" value="CAC5403937.1"/>
    <property type="molecule type" value="Genomic_DNA"/>
</dbReference>
<feature type="repeat" description="ANK" evidence="3">
    <location>
        <begin position="1038"/>
        <end position="1070"/>
    </location>
</feature>
<feature type="repeat" description="ANK" evidence="3">
    <location>
        <begin position="741"/>
        <end position="773"/>
    </location>
</feature>
<gene>
    <name evidence="7" type="ORF">MCOR_37780</name>
</gene>
<dbReference type="InterPro" id="IPR002110">
    <property type="entry name" value="Ankyrin_rpt"/>
</dbReference>
<dbReference type="InterPro" id="IPR027417">
    <property type="entry name" value="P-loop_NTPase"/>
</dbReference>
<feature type="coiled-coil region" evidence="4">
    <location>
        <begin position="167"/>
        <end position="194"/>
    </location>
</feature>
<dbReference type="Pfam" id="PF20720">
    <property type="entry name" value="nSTAND3"/>
    <property type="match status" value="1"/>
</dbReference>
<keyword evidence="4" id="KW-0175">Coiled coil</keyword>
<dbReference type="AlphaFoldDB" id="A0A6J8D8E3"/>
<dbReference type="InterPro" id="IPR050889">
    <property type="entry name" value="Dendritic_Spine_Reg/Scaffold"/>
</dbReference>
<feature type="repeat" description="ANK" evidence="3">
    <location>
        <begin position="774"/>
        <end position="806"/>
    </location>
</feature>
<keyword evidence="2 3" id="KW-0040">ANK repeat</keyword>
<dbReference type="Proteomes" id="UP000507470">
    <property type="component" value="Unassembled WGS sequence"/>
</dbReference>
<dbReference type="PRINTS" id="PR01415">
    <property type="entry name" value="ANKYRIN"/>
</dbReference>
<feature type="repeat" description="ANK" evidence="3">
    <location>
        <begin position="807"/>
        <end position="839"/>
    </location>
</feature>
<feature type="repeat" description="ANK" evidence="3">
    <location>
        <begin position="972"/>
        <end position="1004"/>
    </location>
</feature>
<evidence type="ECO:0000256" key="4">
    <source>
        <dbReference type="SAM" id="Coils"/>
    </source>
</evidence>
<dbReference type="PROSITE" id="PS50297">
    <property type="entry name" value="ANK_REP_REGION"/>
    <property type="match status" value="11"/>
</dbReference>
<dbReference type="InterPro" id="IPR049050">
    <property type="entry name" value="nSTAND3"/>
</dbReference>
<feature type="repeat" description="ANK" evidence="3">
    <location>
        <begin position="1005"/>
        <end position="1033"/>
    </location>
</feature>
<evidence type="ECO:0000256" key="2">
    <source>
        <dbReference type="ARBA" id="ARBA00023043"/>
    </source>
</evidence>
<evidence type="ECO:0000313" key="8">
    <source>
        <dbReference type="Proteomes" id="UP000507470"/>
    </source>
</evidence>
<accession>A0A6J8D8E3</accession>
<dbReference type="Pfam" id="PF12796">
    <property type="entry name" value="Ank_2"/>
    <property type="match status" value="4"/>
</dbReference>
<dbReference type="SUPFAM" id="SSF52540">
    <property type="entry name" value="P-loop containing nucleoside triphosphate hydrolases"/>
    <property type="match status" value="1"/>
</dbReference>
<dbReference type="OrthoDB" id="1577640at2759"/>
<feature type="repeat" description="ANK" evidence="3">
    <location>
        <begin position="939"/>
        <end position="971"/>
    </location>
</feature>
<dbReference type="Pfam" id="PF13637">
    <property type="entry name" value="Ank_4"/>
    <property type="match status" value="1"/>
</dbReference>
<evidence type="ECO:0000256" key="1">
    <source>
        <dbReference type="ARBA" id="ARBA00022737"/>
    </source>
</evidence>
<dbReference type="SUPFAM" id="SSF48403">
    <property type="entry name" value="Ankyrin repeat"/>
    <property type="match status" value="2"/>
</dbReference>
<evidence type="ECO:0000313" key="7">
    <source>
        <dbReference type="EMBL" id="CAC5403937.1"/>
    </source>
</evidence>
<dbReference type="InterPro" id="IPR036770">
    <property type="entry name" value="Ankyrin_rpt-contain_sf"/>
</dbReference>
<dbReference type="Gene3D" id="1.25.40.20">
    <property type="entry name" value="Ankyrin repeat-containing domain"/>
    <property type="match status" value="3"/>
</dbReference>
<feature type="repeat" description="ANK" evidence="3">
    <location>
        <begin position="906"/>
        <end position="938"/>
    </location>
</feature>
<keyword evidence="8" id="KW-1185">Reference proteome</keyword>
<organism evidence="7 8">
    <name type="scientific">Mytilus coruscus</name>
    <name type="common">Sea mussel</name>
    <dbReference type="NCBI Taxonomy" id="42192"/>
    <lineage>
        <taxon>Eukaryota</taxon>
        <taxon>Metazoa</taxon>
        <taxon>Spiralia</taxon>
        <taxon>Lophotrochozoa</taxon>
        <taxon>Mollusca</taxon>
        <taxon>Bivalvia</taxon>
        <taxon>Autobranchia</taxon>
        <taxon>Pteriomorphia</taxon>
        <taxon>Mytilida</taxon>
        <taxon>Mytiloidea</taxon>
        <taxon>Mytilidae</taxon>
        <taxon>Mytilinae</taxon>
        <taxon>Mytilus</taxon>
    </lineage>
</organism>
<feature type="repeat" description="ANK" evidence="3">
    <location>
        <begin position="840"/>
        <end position="872"/>
    </location>
</feature>
<dbReference type="InterPro" id="IPR041249">
    <property type="entry name" value="HEPN_DZIP3"/>
</dbReference>
<dbReference type="PANTHER" id="PTHR24166">
    <property type="entry name" value="ROLLING PEBBLES, ISOFORM B"/>
    <property type="match status" value="1"/>
</dbReference>
<name>A0A6J8D8E3_MYTCO</name>
<dbReference type="SMART" id="SM00248">
    <property type="entry name" value="ANK"/>
    <property type="match status" value="14"/>
</dbReference>
<dbReference type="Pfam" id="PF18738">
    <property type="entry name" value="HEPN_DZIP3"/>
    <property type="match status" value="1"/>
</dbReference>
<keyword evidence="1" id="KW-0677">Repeat</keyword>
<reference evidence="7 8" key="1">
    <citation type="submission" date="2020-06" db="EMBL/GenBank/DDBJ databases">
        <authorList>
            <person name="Li R."/>
            <person name="Bekaert M."/>
        </authorList>
    </citation>
    <scope>NUCLEOTIDE SEQUENCE [LARGE SCALE GENOMIC DNA]</scope>
    <source>
        <strain evidence="8">wild</strain>
    </source>
</reference>
<evidence type="ECO:0000259" key="6">
    <source>
        <dbReference type="Pfam" id="PF20720"/>
    </source>
</evidence>
<feature type="domain" description="Novel STAND NTPase 3" evidence="6">
    <location>
        <begin position="250"/>
        <end position="403"/>
    </location>
</feature>
<evidence type="ECO:0000259" key="5">
    <source>
        <dbReference type="Pfam" id="PF18738"/>
    </source>
</evidence>
<dbReference type="PANTHER" id="PTHR24166:SF48">
    <property type="entry name" value="PROTEIN VAPYRIN"/>
    <property type="match status" value="1"/>
</dbReference>
<dbReference type="Pfam" id="PF00023">
    <property type="entry name" value="Ank"/>
    <property type="match status" value="1"/>
</dbReference>
<protein>
    <submittedName>
        <fullName evidence="7">Uncharacterized protein</fullName>
    </submittedName>
</protein>
<feature type="repeat" description="ANK" evidence="3">
    <location>
        <begin position="873"/>
        <end position="905"/>
    </location>
</feature>
<feature type="repeat" description="ANK" evidence="3">
    <location>
        <begin position="708"/>
        <end position="740"/>
    </location>
</feature>
<dbReference type="PROSITE" id="PS50088">
    <property type="entry name" value="ANK_REPEAT"/>
    <property type="match status" value="11"/>
</dbReference>
<feature type="domain" description="DZIP3-like HEPN" evidence="5">
    <location>
        <begin position="36"/>
        <end position="176"/>
    </location>
</feature>